<dbReference type="InterPro" id="IPR024964">
    <property type="entry name" value="CTLH/CRA"/>
</dbReference>
<evidence type="ECO:0000313" key="3">
    <source>
        <dbReference type="EMBL" id="GBG24547.1"/>
    </source>
</evidence>
<comment type="caution">
    <text evidence="3">The sequence shown here is derived from an EMBL/GenBank/DDBJ whole genome shotgun (WGS) entry which is preliminary data.</text>
</comment>
<dbReference type="OrthoDB" id="2415936at2759"/>
<keyword evidence="4" id="KW-1185">Reference proteome</keyword>
<dbReference type="Proteomes" id="UP000241890">
    <property type="component" value="Unassembled WGS sequence"/>
</dbReference>
<protein>
    <submittedName>
        <fullName evidence="3">Glucose-induced degradation protein 8-like</fullName>
    </submittedName>
</protein>
<feature type="compositionally biased region" description="Basic and acidic residues" evidence="1">
    <location>
        <begin position="514"/>
        <end position="523"/>
    </location>
</feature>
<feature type="compositionally biased region" description="Acidic residues" evidence="1">
    <location>
        <begin position="524"/>
        <end position="533"/>
    </location>
</feature>
<evidence type="ECO:0000259" key="2">
    <source>
        <dbReference type="Pfam" id="PF10607"/>
    </source>
</evidence>
<dbReference type="AlphaFoldDB" id="A0A2R5G0J1"/>
<accession>A0A2R5G0J1</accession>
<proteinExistence type="predicted"/>
<reference evidence="3 4" key="1">
    <citation type="submission" date="2017-12" db="EMBL/GenBank/DDBJ databases">
        <title>Sequencing, de novo assembly and annotation of complete genome of a new Thraustochytrid species, strain FCC1311.</title>
        <authorList>
            <person name="Sedici K."/>
            <person name="Godart F."/>
            <person name="Aiese Cigliano R."/>
            <person name="Sanseverino W."/>
            <person name="Barakat M."/>
            <person name="Ortet P."/>
            <person name="Marechal E."/>
            <person name="Cagnac O."/>
            <person name="Amato A."/>
        </authorList>
    </citation>
    <scope>NUCLEOTIDE SEQUENCE [LARGE SCALE GENOMIC DNA]</scope>
</reference>
<organism evidence="3 4">
    <name type="scientific">Hondaea fermentalgiana</name>
    <dbReference type="NCBI Taxonomy" id="2315210"/>
    <lineage>
        <taxon>Eukaryota</taxon>
        <taxon>Sar</taxon>
        <taxon>Stramenopiles</taxon>
        <taxon>Bigyra</taxon>
        <taxon>Labyrinthulomycetes</taxon>
        <taxon>Thraustochytrida</taxon>
        <taxon>Thraustochytriidae</taxon>
        <taxon>Hondaea</taxon>
    </lineage>
</organism>
<evidence type="ECO:0000256" key="1">
    <source>
        <dbReference type="SAM" id="MobiDB-lite"/>
    </source>
</evidence>
<evidence type="ECO:0000313" key="4">
    <source>
        <dbReference type="Proteomes" id="UP000241890"/>
    </source>
</evidence>
<dbReference type="InParanoid" id="A0A2R5G0J1"/>
<feature type="region of interest" description="Disordered" evidence="1">
    <location>
        <begin position="497"/>
        <end position="533"/>
    </location>
</feature>
<sequence>MSVEDAYHRAVEERLNPSRFWASDREISSLEDETAFRGDSSFLRLYDIANSEEHFRERRINRLFVPDVNTRAAHETATRPRWSQRANVDLLRTNRNNAFGEVYSRDTGLRGTAPMRAPDRSRRWRHVRASDFRRGAGPRYDAWRHEVRRLAPREESLPAEFGSKKRSRQGVADSPIDQRWHPSIFPDFVAVKADGLTASYVGAHNLPSNESSSPGARGDLSDPVQFSGTVFARHPLDTSMSDELAYFEVAVTAHEEWCGIQVGVHLGEAPKAGVGEGMKAFPLSMSTLSSFADAIALVASDGHLYALDYPRQDAVIAGLVHEYLEFSGYRRTLLASRKKDPRLDGRRALRVVFSPVYLAGCDASHGSWIEDAKSNPLATLQKRDVIRRLVLARRPLEAVKRLMRWYPASAINTLVRSGALECLRAQHFVELVAEGDSRKAVNFAQMELERSTATKLIPLVAYDDLGTSPYASLVSEDHREAVADTANRAMLALKVDPSQIRRQTNERAAVTARENTENKSGRDDDVDSDTESCYEDIERGVETSAKAQEQEYEAEGGDLKTLEPGVANAAQKQHANRASLSLGPDHDTAWQVSRTPRAALETVLAQLVLSKTLLRS</sequence>
<name>A0A2R5G0J1_9STRA</name>
<gene>
    <name evidence="3" type="ORF">FCC1311_007662</name>
</gene>
<dbReference type="Pfam" id="PF10607">
    <property type="entry name" value="CTLH"/>
    <property type="match status" value="1"/>
</dbReference>
<dbReference type="EMBL" id="BEYU01000006">
    <property type="protein sequence ID" value="GBG24547.1"/>
    <property type="molecule type" value="Genomic_DNA"/>
</dbReference>
<feature type="domain" description="CTLH/CRA C-terminal to LisH motif" evidence="2">
    <location>
        <begin position="423"/>
        <end position="494"/>
    </location>
</feature>